<reference evidence="1" key="1">
    <citation type="submission" date="2023-05" db="EMBL/GenBank/DDBJ databases">
        <authorList>
            <person name="Stuckert A."/>
        </authorList>
    </citation>
    <scope>NUCLEOTIDE SEQUENCE</scope>
</reference>
<dbReference type="EMBL" id="CATNWA010015240">
    <property type="protein sequence ID" value="CAI9581103.1"/>
    <property type="molecule type" value="Genomic_DNA"/>
</dbReference>
<accession>A0ABN9ECD8</accession>
<name>A0ABN9ECD8_9NEOB</name>
<sequence length="73" mass="7955">MTSALSWDQLCAITADRMYIRKCQLLAFLSSQHSSDGTSTRTIRALIISALMISVAPSRPPVSAHQCHISVPI</sequence>
<evidence type="ECO:0000313" key="1">
    <source>
        <dbReference type="EMBL" id="CAI9581103.1"/>
    </source>
</evidence>
<keyword evidence="2" id="KW-1185">Reference proteome</keyword>
<comment type="caution">
    <text evidence="1">The sequence shown here is derived from an EMBL/GenBank/DDBJ whole genome shotgun (WGS) entry which is preliminary data.</text>
</comment>
<gene>
    <name evidence="1" type="ORF">SPARVUS_LOCUS9398120</name>
</gene>
<evidence type="ECO:0000313" key="2">
    <source>
        <dbReference type="Proteomes" id="UP001162483"/>
    </source>
</evidence>
<dbReference type="Proteomes" id="UP001162483">
    <property type="component" value="Unassembled WGS sequence"/>
</dbReference>
<organism evidence="1 2">
    <name type="scientific">Staurois parvus</name>
    <dbReference type="NCBI Taxonomy" id="386267"/>
    <lineage>
        <taxon>Eukaryota</taxon>
        <taxon>Metazoa</taxon>
        <taxon>Chordata</taxon>
        <taxon>Craniata</taxon>
        <taxon>Vertebrata</taxon>
        <taxon>Euteleostomi</taxon>
        <taxon>Amphibia</taxon>
        <taxon>Batrachia</taxon>
        <taxon>Anura</taxon>
        <taxon>Neobatrachia</taxon>
        <taxon>Ranoidea</taxon>
        <taxon>Ranidae</taxon>
        <taxon>Staurois</taxon>
    </lineage>
</organism>
<proteinExistence type="predicted"/>
<protein>
    <submittedName>
        <fullName evidence="1">Uncharacterized protein</fullName>
    </submittedName>
</protein>